<reference evidence="3" key="1">
    <citation type="submission" date="2021-02" db="EMBL/GenBank/DDBJ databases">
        <authorList>
            <person name="Dougan E. K."/>
            <person name="Rhodes N."/>
            <person name="Thang M."/>
            <person name="Chan C."/>
        </authorList>
    </citation>
    <scope>NUCLEOTIDE SEQUENCE</scope>
</reference>
<keyword evidence="5" id="KW-1185">Reference proteome</keyword>
<feature type="compositionally biased region" description="Basic and acidic residues" evidence="1">
    <location>
        <begin position="77"/>
        <end position="95"/>
    </location>
</feature>
<evidence type="ECO:0000313" key="3">
    <source>
        <dbReference type="EMBL" id="CAE8716796.1"/>
    </source>
</evidence>
<protein>
    <submittedName>
        <fullName evidence="3">Uncharacterized protein</fullName>
    </submittedName>
</protein>
<feature type="region of interest" description="Disordered" evidence="1">
    <location>
        <begin position="1"/>
        <end position="31"/>
    </location>
</feature>
<dbReference type="Proteomes" id="UP000654075">
    <property type="component" value="Unassembled WGS sequence"/>
</dbReference>
<dbReference type="EMBL" id="CAJNNV010002958">
    <property type="protein sequence ID" value="CAE8588162.1"/>
    <property type="molecule type" value="Genomic_DNA"/>
</dbReference>
<evidence type="ECO:0000256" key="1">
    <source>
        <dbReference type="SAM" id="MobiDB-lite"/>
    </source>
</evidence>
<dbReference type="Proteomes" id="UP000626109">
    <property type="component" value="Unassembled WGS sequence"/>
</dbReference>
<sequence length="176" mass="18200">MAGTMSKPNRKALENGNDSDSGTDGDLDGSLLKKGAITGYLRGISDLKKIKTGKVDQSSGSESAPAVGTPGEANGAKQEEKKKERKEKSDREEGKGGVVGPVRSAVHGVHRRPPGLAFSSGDCGVFFSSTARIGMRSGAAVCFLYGRGVQGRVMSTVGFCGPNETSGYGVSSSLQR</sequence>
<name>A0A813KZ21_POLGL</name>
<accession>A0A813KZ21</accession>
<proteinExistence type="predicted"/>
<evidence type="ECO:0000313" key="2">
    <source>
        <dbReference type="EMBL" id="CAE8588162.1"/>
    </source>
</evidence>
<evidence type="ECO:0000313" key="4">
    <source>
        <dbReference type="Proteomes" id="UP000626109"/>
    </source>
</evidence>
<organism evidence="3 4">
    <name type="scientific">Polarella glacialis</name>
    <name type="common">Dinoflagellate</name>
    <dbReference type="NCBI Taxonomy" id="89957"/>
    <lineage>
        <taxon>Eukaryota</taxon>
        <taxon>Sar</taxon>
        <taxon>Alveolata</taxon>
        <taxon>Dinophyceae</taxon>
        <taxon>Suessiales</taxon>
        <taxon>Suessiaceae</taxon>
        <taxon>Polarella</taxon>
    </lineage>
</organism>
<comment type="caution">
    <text evidence="3">The sequence shown here is derived from an EMBL/GenBank/DDBJ whole genome shotgun (WGS) entry which is preliminary data.</text>
</comment>
<dbReference type="AlphaFoldDB" id="A0A813KZ21"/>
<feature type="region of interest" description="Disordered" evidence="1">
    <location>
        <begin position="51"/>
        <end position="101"/>
    </location>
</feature>
<evidence type="ECO:0000313" key="5">
    <source>
        <dbReference type="Proteomes" id="UP000654075"/>
    </source>
</evidence>
<dbReference type="EMBL" id="CAJNNW010033037">
    <property type="protein sequence ID" value="CAE8716796.1"/>
    <property type="molecule type" value="Genomic_DNA"/>
</dbReference>
<gene>
    <name evidence="2" type="ORF">PGLA1383_LOCUS6969</name>
    <name evidence="3" type="ORF">PGLA2088_LOCUS39224</name>
</gene>